<organism evidence="2 3">
    <name type="scientific">Marinobacter suaedae</name>
    <dbReference type="NCBI Taxonomy" id="3057675"/>
    <lineage>
        <taxon>Bacteria</taxon>
        <taxon>Pseudomonadati</taxon>
        <taxon>Pseudomonadota</taxon>
        <taxon>Gammaproteobacteria</taxon>
        <taxon>Pseudomonadales</taxon>
        <taxon>Marinobacteraceae</taxon>
        <taxon>Marinobacter</taxon>
    </lineage>
</organism>
<dbReference type="RefSeq" id="WP_302910291.1">
    <property type="nucleotide sequence ID" value="NZ_JAUMIS010000002.1"/>
</dbReference>
<keyword evidence="3" id="KW-1185">Reference proteome</keyword>
<evidence type="ECO:0000313" key="3">
    <source>
        <dbReference type="Proteomes" id="UP001168640"/>
    </source>
</evidence>
<proteinExistence type="predicted"/>
<keyword evidence="1" id="KW-0732">Signal</keyword>
<dbReference type="EMBL" id="JAUMIS010000002">
    <property type="protein sequence ID" value="MDO3722664.1"/>
    <property type="molecule type" value="Genomic_DNA"/>
</dbReference>
<sequence>MNAGFKRLVTFCTLGTPVLLAGLGTPVAAQGNPDFNWSVTPYLWATDTTVDLSFRDTNIGSGNVSFGDLVDALDAAFMIHAEGGDGHWSGFVDLTYLDTSKTNTRQALTIDSESEQIFLDVAAAWWPWGFGDNLNLYGGARYTSFSDSFRFRAAEQVLGEQNQDSDYADFLVGVRYRFDLSQRWTLLTQADTSFGESEGTWLARANIGYSVGKRRQNRILFGYQFKQAEFEDDDLTTDFTYKGAMTGFNFRF</sequence>
<evidence type="ECO:0000256" key="1">
    <source>
        <dbReference type="SAM" id="SignalP"/>
    </source>
</evidence>
<evidence type="ECO:0008006" key="4">
    <source>
        <dbReference type="Google" id="ProtNLM"/>
    </source>
</evidence>
<dbReference type="Proteomes" id="UP001168640">
    <property type="component" value="Unassembled WGS sequence"/>
</dbReference>
<evidence type="ECO:0000313" key="2">
    <source>
        <dbReference type="EMBL" id="MDO3722664.1"/>
    </source>
</evidence>
<comment type="caution">
    <text evidence="2">The sequence shown here is derived from an EMBL/GenBank/DDBJ whole genome shotgun (WGS) entry which is preliminary data.</text>
</comment>
<name>A0ABT8W356_9GAMM</name>
<feature type="chain" id="PRO_5047178211" description="Porin family protein" evidence="1">
    <location>
        <begin position="22"/>
        <end position="252"/>
    </location>
</feature>
<protein>
    <recommendedName>
        <fullName evidence="4">Porin family protein</fullName>
    </recommendedName>
</protein>
<feature type="signal peptide" evidence="1">
    <location>
        <begin position="1"/>
        <end position="21"/>
    </location>
</feature>
<accession>A0ABT8W356</accession>
<gene>
    <name evidence="2" type="ORF">QVZ43_13135</name>
</gene>
<reference evidence="2" key="1">
    <citation type="submission" date="2023-07" db="EMBL/GenBank/DDBJ databases">
        <title>Marinobacter sp. chi1 genome sequencing and assembly.</title>
        <authorList>
            <person name="Park S."/>
        </authorList>
    </citation>
    <scope>NUCLEOTIDE SEQUENCE</scope>
    <source>
        <strain evidence="2">Chi1</strain>
    </source>
</reference>